<accession>A0A1H2I165</accession>
<keyword evidence="2" id="KW-0285">Flavoprotein</keyword>
<gene>
    <name evidence="7" type="ORF">SAMN05216210_3472</name>
</gene>
<keyword evidence="4" id="KW-0560">Oxidoreductase</keyword>
<sequence>MSIPDIYTQGIARGWQVTDATSLETDSSFDADVLIIGTGAGGATSAEILAQSGLRVLMVEEGGLFTSSSFKGDEAKAYAELYQEGSARSTSDGGIVILQGRAVGGTTTVNWTSSFRTPEATLQHWAEAHQVKGLDSTSMAPWFQRAEERLGIAPWAVPPNANNDVLKSGCEQLGLHWAVIPRNVRGCANLGYCGTGCPLNAKQSMLVTSVPAALDAGAHLIHRLRAERLVFDGDQVTGVEARGMNHTMTRADGPRVTLRARHVVLAGGGINSPALLLRSAAPDPHGRLGKRTFLHPVNFSVAQFDKRIDGFYGAPQSIYSDEFQWDQGPTGPMGFKLEVPPMQPSLISATLGGHGQQSLERMQRLAYSNVMIALMRDGFHGQSQGGQVVLRKDGSPTLDYPLNDYLWAGARRAWQAMGEIQFAAGAKAVLPVHAHGRLSRNLADYKTQIEQLSYRIYDVRLASAHVMGGCAMGEDPQQAVVDSQGRHHQLSNLSVLDGSLFPTSVGANPQLSIYGLVGRLASQLSDDLVA</sequence>
<evidence type="ECO:0000259" key="6">
    <source>
        <dbReference type="Pfam" id="PF05199"/>
    </source>
</evidence>
<dbReference type="Gene3D" id="3.50.50.60">
    <property type="entry name" value="FAD/NAD(P)-binding domain"/>
    <property type="match status" value="2"/>
</dbReference>
<dbReference type="STRING" id="1434072.SAMN05216210_3472"/>
<feature type="domain" description="Glucose-methanol-choline oxidoreductase N-terminal" evidence="5">
    <location>
        <begin position="78"/>
        <end position="297"/>
    </location>
</feature>
<keyword evidence="3" id="KW-0274">FAD</keyword>
<organism evidence="7 8">
    <name type="scientific">Halopseudomonas salegens</name>
    <dbReference type="NCBI Taxonomy" id="1434072"/>
    <lineage>
        <taxon>Bacteria</taxon>
        <taxon>Pseudomonadati</taxon>
        <taxon>Pseudomonadota</taxon>
        <taxon>Gammaproteobacteria</taxon>
        <taxon>Pseudomonadales</taxon>
        <taxon>Pseudomonadaceae</taxon>
        <taxon>Halopseudomonas</taxon>
    </lineage>
</organism>
<dbReference type="RefSeq" id="WP_092389350.1">
    <property type="nucleotide sequence ID" value="NZ_LT629787.1"/>
</dbReference>
<evidence type="ECO:0000256" key="4">
    <source>
        <dbReference type="ARBA" id="ARBA00023002"/>
    </source>
</evidence>
<dbReference type="InterPro" id="IPR000172">
    <property type="entry name" value="GMC_OxRdtase_N"/>
</dbReference>
<dbReference type="PANTHER" id="PTHR46056">
    <property type="entry name" value="LONG-CHAIN-ALCOHOL OXIDASE"/>
    <property type="match status" value="1"/>
</dbReference>
<dbReference type="SUPFAM" id="SSF51905">
    <property type="entry name" value="FAD/NAD(P)-binding domain"/>
    <property type="match status" value="1"/>
</dbReference>
<dbReference type="GO" id="GO:0050660">
    <property type="term" value="F:flavin adenine dinucleotide binding"/>
    <property type="evidence" value="ECO:0007669"/>
    <property type="project" value="InterPro"/>
</dbReference>
<feature type="domain" description="Glucose-methanol-choline oxidoreductase C-terminal" evidence="6">
    <location>
        <begin position="386"/>
        <end position="516"/>
    </location>
</feature>
<dbReference type="Pfam" id="PF05199">
    <property type="entry name" value="GMC_oxred_C"/>
    <property type="match status" value="1"/>
</dbReference>
<evidence type="ECO:0000313" key="7">
    <source>
        <dbReference type="EMBL" id="SDU37839.1"/>
    </source>
</evidence>
<dbReference type="Proteomes" id="UP000243924">
    <property type="component" value="Chromosome I"/>
</dbReference>
<evidence type="ECO:0000256" key="1">
    <source>
        <dbReference type="ARBA" id="ARBA00010790"/>
    </source>
</evidence>
<dbReference type="PANTHER" id="PTHR46056:SF12">
    <property type="entry name" value="LONG-CHAIN-ALCOHOL OXIDASE"/>
    <property type="match status" value="1"/>
</dbReference>
<comment type="similarity">
    <text evidence="1">Belongs to the GMC oxidoreductase family.</text>
</comment>
<evidence type="ECO:0000259" key="5">
    <source>
        <dbReference type="Pfam" id="PF00732"/>
    </source>
</evidence>
<evidence type="ECO:0000256" key="2">
    <source>
        <dbReference type="ARBA" id="ARBA00022630"/>
    </source>
</evidence>
<dbReference type="AlphaFoldDB" id="A0A1H2I165"/>
<name>A0A1H2I165_9GAMM</name>
<dbReference type="InterPro" id="IPR036188">
    <property type="entry name" value="FAD/NAD-bd_sf"/>
</dbReference>
<dbReference type="EMBL" id="LT629787">
    <property type="protein sequence ID" value="SDU37839.1"/>
    <property type="molecule type" value="Genomic_DNA"/>
</dbReference>
<protein>
    <submittedName>
        <fullName evidence="7">Choline dehydrogenase</fullName>
    </submittedName>
</protein>
<dbReference type="InterPro" id="IPR007867">
    <property type="entry name" value="GMC_OxRtase_C"/>
</dbReference>
<evidence type="ECO:0000256" key="3">
    <source>
        <dbReference type="ARBA" id="ARBA00022827"/>
    </source>
</evidence>
<proteinExistence type="inferred from homology"/>
<evidence type="ECO:0000313" key="8">
    <source>
        <dbReference type="Proteomes" id="UP000243924"/>
    </source>
</evidence>
<dbReference type="GO" id="GO:0016614">
    <property type="term" value="F:oxidoreductase activity, acting on CH-OH group of donors"/>
    <property type="evidence" value="ECO:0007669"/>
    <property type="project" value="InterPro"/>
</dbReference>
<keyword evidence="8" id="KW-1185">Reference proteome</keyword>
<dbReference type="Pfam" id="PF00732">
    <property type="entry name" value="GMC_oxred_N"/>
    <property type="match status" value="1"/>
</dbReference>
<reference evidence="8" key="1">
    <citation type="submission" date="2016-10" db="EMBL/GenBank/DDBJ databases">
        <authorList>
            <person name="Varghese N."/>
            <person name="Submissions S."/>
        </authorList>
    </citation>
    <scope>NUCLEOTIDE SEQUENCE [LARGE SCALE GENOMIC DNA]</scope>
    <source>
        <strain evidence="8">CECT 8338</strain>
    </source>
</reference>
<dbReference type="OrthoDB" id="9787779at2"/>